<name>A0A6C0I5A8_9ZZZZ</name>
<accession>A0A6C0I5A8</accession>
<dbReference type="AlphaFoldDB" id="A0A6C0I5A8"/>
<organism evidence="1">
    <name type="scientific">viral metagenome</name>
    <dbReference type="NCBI Taxonomy" id="1070528"/>
    <lineage>
        <taxon>unclassified sequences</taxon>
        <taxon>metagenomes</taxon>
        <taxon>organismal metagenomes</taxon>
    </lineage>
</organism>
<protein>
    <submittedName>
        <fullName evidence="1">Uncharacterized protein</fullName>
    </submittedName>
</protein>
<dbReference type="EMBL" id="MN740110">
    <property type="protein sequence ID" value="QHT88191.1"/>
    <property type="molecule type" value="Genomic_DNA"/>
</dbReference>
<evidence type="ECO:0000313" key="1">
    <source>
        <dbReference type="EMBL" id="QHT88191.1"/>
    </source>
</evidence>
<sequence>MSSRILKFTFEITNPKIYDYYKIKSLMHIFDYGSVTFKMKMKDNVKTDIKNTQIYQTTKFDNQDEIVKFLDKKMIDYSEELYTQYKSYKS</sequence>
<reference evidence="1" key="1">
    <citation type="journal article" date="2020" name="Nature">
        <title>Giant virus diversity and host interactions through global metagenomics.</title>
        <authorList>
            <person name="Schulz F."/>
            <person name="Roux S."/>
            <person name="Paez-Espino D."/>
            <person name="Jungbluth S."/>
            <person name="Walsh D.A."/>
            <person name="Denef V.J."/>
            <person name="McMahon K.D."/>
            <person name="Konstantinidis K.T."/>
            <person name="Eloe-Fadrosh E.A."/>
            <person name="Kyrpides N.C."/>
            <person name="Woyke T."/>
        </authorList>
    </citation>
    <scope>NUCLEOTIDE SEQUENCE</scope>
    <source>
        <strain evidence="1">GVMAG-M-3300023184-24</strain>
    </source>
</reference>
<proteinExistence type="predicted"/>